<dbReference type="SUPFAM" id="SSF82544">
    <property type="entry name" value="GckA/TtuD-like"/>
    <property type="match status" value="1"/>
</dbReference>
<evidence type="ECO:0000256" key="1">
    <source>
        <dbReference type="ARBA" id="ARBA00000694"/>
    </source>
</evidence>
<evidence type="ECO:0000259" key="10">
    <source>
        <dbReference type="Pfam" id="PF13660"/>
    </source>
</evidence>
<comment type="similarity">
    <text evidence="2">Belongs to the glycerate kinase type-2 family.</text>
</comment>
<reference evidence="11 12" key="1">
    <citation type="submission" date="2022-12" db="EMBL/GenBank/DDBJ databases">
        <title>Chromosome-level genome assembly of true bugs.</title>
        <authorList>
            <person name="Ma L."/>
            <person name="Li H."/>
        </authorList>
    </citation>
    <scope>NUCLEOTIDE SEQUENCE [LARGE SCALE GENOMIC DNA]</scope>
    <source>
        <strain evidence="11">Lab_2022b</strain>
    </source>
</reference>
<dbReference type="GO" id="GO:0005737">
    <property type="term" value="C:cytoplasm"/>
    <property type="evidence" value="ECO:0007669"/>
    <property type="project" value="TreeGrafter"/>
</dbReference>
<evidence type="ECO:0000256" key="5">
    <source>
        <dbReference type="ARBA" id="ARBA00022679"/>
    </source>
</evidence>
<keyword evidence="5" id="KW-0808">Transferase</keyword>
<dbReference type="GO" id="GO:0008887">
    <property type="term" value="F:glycerate kinase activity"/>
    <property type="evidence" value="ECO:0007669"/>
    <property type="project" value="UniProtKB-EC"/>
</dbReference>
<dbReference type="EMBL" id="JAPXFL010000004">
    <property type="protein sequence ID" value="KAK9507433.1"/>
    <property type="molecule type" value="Genomic_DNA"/>
</dbReference>
<proteinExistence type="inferred from homology"/>
<evidence type="ECO:0000256" key="7">
    <source>
        <dbReference type="ARBA" id="ARBA00022777"/>
    </source>
</evidence>
<evidence type="ECO:0000313" key="11">
    <source>
        <dbReference type="EMBL" id="KAK9507433.1"/>
    </source>
</evidence>
<dbReference type="InterPro" id="IPR038614">
    <property type="entry name" value="GK_N_sf"/>
</dbReference>
<evidence type="ECO:0000313" key="12">
    <source>
        <dbReference type="Proteomes" id="UP001461498"/>
    </source>
</evidence>
<dbReference type="InterPro" id="IPR025286">
    <property type="entry name" value="MOFRL_assoc_dom"/>
</dbReference>
<protein>
    <recommendedName>
        <fullName evidence="4">Glycerate kinase</fullName>
        <ecNumber evidence="3">2.7.1.31</ecNumber>
    </recommendedName>
</protein>
<dbReference type="InterPro" id="IPR039760">
    <property type="entry name" value="MOFRL_protein"/>
</dbReference>
<dbReference type="EC" id="2.7.1.31" evidence="3"/>
<keyword evidence="12" id="KW-1185">Reference proteome</keyword>
<keyword evidence="8" id="KW-0067">ATP-binding</keyword>
<dbReference type="Gene3D" id="3.40.50.10180">
    <property type="entry name" value="Glycerate kinase, MOFRL-like N-terminal domain"/>
    <property type="match status" value="1"/>
</dbReference>
<sequence length="369" mass="39754">MYKSCVDSVNPKTLIKKELTNKGNILFIRGNEYKLENNCYVVGFGKAVLDMGIASEDILGNHIRGGALSVPEGLLAQKPSIPKTLKVFEGAKNNIPDDNAFLASKSIVNMLETLNEKDLLFVFISGGGSALLPYPLPPVTLEEKLFVTQSLMKAGADIVEMNAVRKRLSFVKGGKLAKIAYPARTITLILSDVVNDPQDVIASGPLVPDKTPQTLAIDVLKKYDLIKDLANLIFLPSSKNKVCLLFGGETTLKVLGKGLGGRNQEMALRFSIALDQLAKQLHVIDLFNVVMLCAGTDGSDGPTDAAGAIAYNGQCNTADLQKLSPSEFLADNNSYLYYSLLDNGEDLLKSGLTGTNVMDINILTVQSKI</sequence>
<dbReference type="FunFam" id="3.40.50.10180:FF:000001">
    <property type="entry name" value="Glycerate kinase"/>
    <property type="match status" value="1"/>
</dbReference>
<accession>A0AAW1D925</accession>
<feature type="domain" description="MOFRL-associated" evidence="10">
    <location>
        <begin position="2"/>
        <end position="229"/>
    </location>
</feature>
<evidence type="ECO:0000256" key="2">
    <source>
        <dbReference type="ARBA" id="ARBA00005393"/>
    </source>
</evidence>
<keyword evidence="6" id="KW-0547">Nucleotide-binding</keyword>
<evidence type="ECO:0000256" key="4">
    <source>
        <dbReference type="ARBA" id="ARBA00020720"/>
    </source>
</evidence>
<dbReference type="PANTHER" id="PTHR12227:SF0">
    <property type="entry name" value="GLYCERATE KINASE"/>
    <property type="match status" value="1"/>
</dbReference>
<comment type="caution">
    <text evidence="11">The sequence shown here is derived from an EMBL/GenBank/DDBJ whole genome shotgun (WGS) entry which is preliminary data.</text>
</comment>
<dbReference type="Proteomes" id="UP001461498">
    <property type="component" value="Unassembled WGS sequence"/>
</dbReference>
<organism evidence="11 12">
    <name type="scientific">Rhynocoris fuscipes</name>
    <dbReference type="NCBI Taxonomy" id="488301"/>
    <lineage>
        <taxon>Eukaryota</taxon>
        <taxon>Metazoa</taxon>
        <taxon>Ecdysozoa</taxon>
        <taxon>Arthropoda</taxon>
        <taxon>Hexapoda</taxon>
        <taxon>Insecta</taxon>
        <taxon>Pterygota</taxon>
        <taxon>Neoptera</taxon>
        <taxon>Paraneoptera</taxon>
        <taxon>Hemiptera</taxon>
        <taxon>Heteroptera</taxon>
        <taxon>Panheteroptera</taxon>
        <taxon>Cimicomorpha</taxon>
        <taxon>Reduviidae</taxon>
        <taxon>Harpactorinae</taxon>
        <taxon>Harpactorini</taxon>
        <taxon>Rhynocoris</taxon>
    </lineage>
</organism>
<dbReference type="InterPro" id="IPR007835">
    <property type="entry name" value="MOFRL"/>
</dbReference>
<evidence type="ECO:0000256" key="6">
    <source>
        <dbReference type="ARBA" id="ARBA00022741"/>
    </source>
</evidence>
<dbReference type="Pfam" id="PF13660">
    <property type="entry name" value="DUF4147"/>
    <property type="match status" value="1"/>
</dbReference>
<dbReference type="AlphaFoldDB" id="A0AAW1D925"/>
<dbReference type="Pfam" id="PF05161">
    <property type="entry name" value="MOFRL"/>
    <property type="match status" value="1"/>
</dbReference>
<evidence type="ECO:0000256" key="3">
    <source>
        <dbReference type="ARBA" id="ARBA00012101"/>
    </source>
</evidence>
<evidence type="ECO:0000256" key="8">
    <source>
        <dbReference type="ARBA" id="ARBA00022840"/>
    </source>
</evidence>
<keyword evidence="7" id="KW-0418">Kinase</keyword>
<dbReference type="PANTHER" id="PTHR12227">
    <property type="entry name" value="GLYCERATE KINASE"/>
    <property type="match status" value="1"/>
</dbReference>
<evidence type="ECO:0000259" key="9">
    <source>
        <dbReference type="Pfam" id="PF05161"/>
    </source>
</evidence>
<comment type="catalytic activity">
    <reaction evidence="1">
        <text>(R)-glycerate + ATP = (2R)-3-phosphoglycerate + ADP + H(+)</text>
        <dbReference type="Rhea" id="RHEA:23516"/>
        <dbReference type="ChEBI" id="CHEBI:15378"/>
        <dbReference type="ChEBI" id="CHEBI:16659"/>
        <dbReference type="ChEBI" id="CHEBI:30616"/>
        <dbReference type="ChEBI" id="CHEBI:58272"/>
        <dbReference type="ChEBI" id="CHEBI:456216"/>
        <dbReference type="EC" id="2.7.1.31"/>
    </reaction>
</comment>
<gene>
    <name evidence="11" type="ORF">O3M35_007286</name>
</gene>
<dbReference type="GO" id="GO:0005524">
    <property type="term" value="F:ATP binding"/>
    <property type="evidence" value="ECO:0007669"/>
    <property type="project" value="UniProtKB-KW"/>
</dbReference>
<name>A0AAW1D925_9HEMI</name>
<feature type="domain" description="MOFRL" evidence="9">
    <location>
        <begin position="242"/>
        <end position="359"/>
    </location>
</feature>